<accession>A0A975RNK3</accession>
<proteinExistence type="predicted"/>
<protein>
    <submittedName>
        <fullName evidence="1">PRC-barrel domain-containing protein</fullName>
    </submittedName>
</protein>
<dbReference type="EMBL" id="CP076134">
    <property type="protein sequence ID" value="QWG14550.1"/>
    <property type="molecule type" value="Genomic_DNA"/>
</dbReference>
<dbReference type="AlphaFoldDB" id="A0A975RNK3"/>
<gene>
    <name evidence="1" type="ORF">KMZ29_07765</name>
</gene>
<evidence type="ECO:0000313" key="2">
    <source>
        <dbReference type="Proteomes" id="UP000680839"/>
    </source>
</evidence>
<sequence>MQHLPLNRSPDFGNIMTTAKLRASTILAAFGEVESELVGKAVVLTDGKAGMVQSVWLDEFHGLRISIKGHDGKWPISTIKFEQSCEELSEPAPG</sequence>
<name>A0A975RNK3_9BRAD</name>
<organism evidence="1 2">
    <name type="scientific">Bradyrhizobium sediminis</name>
    <dbReference type="NCBI Taxonomy" id="2840469"/>
    <lineage>
        <taxon>Bacteria</taxon>
        <taxon>Pseudomonadati</taxon>
        <taxon>Pseudomonadota</taxon>
        <taxon>Alphaproteobacteria</taxon>
        <taxon>Hyphomicrobiales</taxon>
        <taxon>Nitrobacteraceae</taxon>
        <taxon>Bradyrhizobium</taxon>
    </lineage>
</organism>
<reference evidence="1" key="1">
    <citation type="submission" date="2021-06" db="EMBL/GenBank/DDBJ databases">
        <title>Bradyrhizobium sp. S2-20-1 Genome sequencing.</title>
        <authorList>
            <person name="Jin L."/>
        </authorList>
    </citation>
    <scope>NUCLEOTIDE SEQUENCE</scope>
    <source>
        <strain evidence="1">S2-20-1</strain>
    </source>
</reference>
<dbReference type="Proteomes" id="UP000680839">
    <property type="component" value="Chromosome"/>
</dbReference>
<evidence type="ECO:0000313" key="1">
    <source>
        <dbReference type="EMBL" id="QWG14550.1"/>
    </source>
</evidence>